<dbReference type="EMBL" id="AAXU02000001">
    <property type="protein sequence ID" value="EAZ81997.1"/>
    <property type="molecule type" value="Genomic_DNA"/>
</dbReference>
<dbReference type="InterPro" id="IPR050553">
    <property type="entry name" value="Thioredoxin_ResA/DsbE_sf"/>
</dbReference>
<name>A3HV25_9BACT</name>
<dbReference type="GO" id="GO:0016491">
    <property type="term" value="F:oxidoreductase activity"/>
    <property type="evidence" value="ECO:0007669"/>
    <property type="project" value="InterPro"/>
</dbReference>
<dbReference type="AlphaFoldDB" id="A3HV25"/>
<dbReference type="PROSITE" id="PS51352">
    <property type="entry name" value="THIOREDOXIN_2"/>
    <property type="match status" value="1"/>
</dbReference>
<comment type="caution">
    <text evidence="2">The sequence shown here is derived from an EMBL/GenBank/DDBJ whole genome shotgun (WGS) entry which is preliminary data.</text>
</comment>
<evidence type="ECO:0000313" key="2">
    <source>
        <dbReference type="EMBL" id="EAZ81997.1"/>
    </source>
</evidence>
<dbReference type="CDD" id="cd02966">
    <property type="entry name" value="TlpA_like_family"/>
    <property type="match status" value="1"/>
</dbReference>
<dbReference type="HOGENOM" id="CLU_751504_0_0_10"/>
<evidence type="ECO:0000259" key="1">
    <source>
        <dbReference type="PROSITE" id="PS51352"/>
    </source>
</evidence>
<gene>
    <name evidence="2" type="ORF">ALPR1_02110</name>
</gene>
<keyword evidence="3" id="KW-1185">Reference proteome</keyword>
<dbReference type="RefSeq" id="WP_008198058.1">
    <property type="nucleotide sequence ID" value="NZ_CM001023.1"/>
</dbReference>
<dbReference type="PANTHER" id="PTHR42852:SF13">
    <property type="entry name" value="PROTEIN DIPZ"/>
    <property type="match status" value="1"/>
</dbReference>
<proteinExistence type="predicted"/>
<dbReference type="Gene3D" id="3.40.30.10">
    <property type="entry name" value="Glutaredoxin"/>
    <property type="match status" value="1"/>
</dbReference>
<dbReference type="InterPro" id="IPR013766">
    <property type="entry name" value="Thioredoxin_domain"/>
</dbReference>
<dbReference type="Proteomes" id="UP000003919">
    <property type="component" value="Unassembled WGS sequence"/>
</dbReference>
<organism evidence="2 3">
    <name type="scientific">Algoriphagus machipongonensis</name>
    <dbReference type="NCBI Taxonomy" id="388413"/>
    <lineage>
        <taxon>Bacteria</taxon>
        <taxon>Pseudomonadati</taxon>
        <taxon>Bacteroidota</taxon>
        <taxon>Cytophagia</taxon>
        <taxon>Cytophagales</taxon>
        <taxon>Cyclobacteriaceae</taxon>
        <taxon>Algoriphagus</taxon>
    </lineage>
</organism>
<evidence type="ECO:0000313" key="3">
    <source>
        <dbReference type="Proteomes" id="UP000003919"/>
    </source>
</evidence>
<dbReference type="OrthoDB" id="1099669at2"/>
<dbReference type="Pfam" id="PF00578">
    <property type="entry name" value="AhpC-TSA"/>
    <property type="match status" value="1"/>
</dbReference>
<dbReference type="SUPFAM" id="SSF52833">
    <property type="entry name" value="Thioredoxin-like"/>
    <property type="match status" value="1"/>
</dbReference>
<dbReference type="STRING" id="388413.ALPR1_02110"/>
<dbReference type="InterPro" id="IPR036249">
    <property type="entry name" value="Thioredoxin-like_sf"/>
</dbReference>
<dbReference type="eggNOG" id="COG1225">
    <property type="taxonomic scope" value="Bacteria"/>
</dbReference>
<reference evidence="2 3" key="1">
    <citation type="journal article" date="2011" name="J. Bacteriol.">
        <title>Complete genome sequence of Algoriphagus sp. PR1, bacterial prey of a colony-forming choanoflagellate.</title>
        <authorList>
            <person name="Alegado R.A."/>
            <person name="Ferriera S."/>
            <person name="Nusbaum C."/>
            <person name="Young S.K."/>
            <person name="Zeng Q."/>
            <person name="Imamovic A."/>
            <person name="Fairclough S.R."/>
            <person name="King N."/>
        </authorList>
    </citation>
    <scope>NUCLEOTIDE SEQUENCE [LARGE SCALE GENOMIC DNA]</scope>
    <source>
        <strain evidence="2 3">PR1</strain>
    </source>
</reference>
<dbReference type="InterPro" id="IPR000866">
    <property type="entry name" value="AhpC/TSA"/>
</dbReference>
<feature type="domain" description="Thioredoxin" evidence="1">
    <location>
        <begin position="235"/>
        <end position="368"/>
    </location>
</feature>
<sequence length="368" mass="43067">MKLYTYLTCIAILLLSNCTEIPRDLLKQVELDLLSQDYISYKQYAYYPNPVGKIDTIEASTIFRKNKDSFFGYDFILNKKHSNMIYIDEDLKSVNHRNEKVVLFKKNEPKVVINYINHTNDIEYSPITLLRKKDWELVKDTLLNGQNLKNYFRIETDTVIDGNTVYTEQHIFLNPASKQLDRWERRNYYNGELSQKVIYEYSDYNFELTKSEFSYEFPENYTSSFYGQNKDVNLLKVGEKAPLFTEKDLQNKPLNLADYRGKKVLLNFSSVGCSYCHEAIMHINQEKFQLSEDIAAFYIAPFDEQQELVEYFDEVKAPFAVIPNAKKLGEIYGVTSTPTFFLIDEKGIIEKVIIGNDREFLDSLKVNG</sequence>
<accession>A3HV25</accession>
<protein>
    <submittedName>
        <fullName evidence="2">Thiol-disulfide oxidoreductase ResA</fullName>
    </submittedName>
</protein>
<dbReference type="GO" id="GO:0016209">
    <property type="term" value="F:antioxidant activity"/>
    <property type="evidence" value="ECO:0007669"/>
    <property type="project" value="InterPro"/>
</dbReference>
<dbReference type="PANTHER" id="PTHR42852">
    <property type="entry name" value="THIOL:DISULFIDE INTERCHANGE PROTEIN DSBE"/>
    <property type="match status" value="1"/>
</dbReference>